<dbReference type="OrthoDB" id="9802815at2"/>
<dbReference type="EC" id="2.1.2.9" evidence="3"/>
<dbReference type="AlphaFoldDB" id="A0A3D9L6D8"/>
<dbReference type="InterPro" id="IPR044135">
    <property type="entry name" value="Met-tRNA-FMT_C"/>
</dbReference>
<feature type="domain" description="Formyl transferase C-terminal" evidence="9">
    <location>
        <begin position="188"/>
        <end position="264"/>
    </location>
</feature>
<evidence type="ECO:0000256" key="7">
    <source>
        <dbReference type="ARBA" id="ARBA00048558"/>
    </source>
</evidence>
<proteinExistence type="inferred from homology"/>
<evidence type="ECO:0000256" key="6">
    <source>
        <dbReference type="ARBA" id="ARBA00022917"/>
    </source>
</evidence>
<comment type="similarity">
    <text evidence="2">Belongs to the Fmt family.</text>
</comment>
<dbReference type="GO" id="GO:0005829">
    <property type="term" value="C:cytosol"/>
    <property type="evidence" value="ECO:0007669"/>
    <property type="project" value="TreeGrafter"/>
</dbReference>
<dbReference type="GO" id="GO:0004479">
    <property type="term" value="F:methionyl-tRNA formyltransferase activity"/>
    <property type="evidence" value="ECO:0007669"/>
    <property type="project" value="UniProtKB-EC"/>
</dbReference>
<evidence type="ECO:0000259" key="9">
    <source>
        <dbReference type="Pfam" id="PF02911"/>
    </source>
</evidence>
<dbReference type="EMBL" id="QREG01000003">
    <property type="protein sequence ID" value="REE01718.1"/>
    <property type="molecule type" value="Genomic_DNA"/>
</dbReference>
<evidence type="ECO:0000313" key="11">
    <source>
        <dbReference type="Proteomes" id="UP000256779"/>
    </source>
</evidence>
<dbReference type="Pfam" id="PF02911">
    <property type="entry name" value="Formyl_trans_C"/>
    <property type="match status" value="1"/>
</dbReference>
<feature type="domain" description="Formyl transferase N-terminal" evidence="8">
    <location>
        <begin position="84"/>
        <end position="151"/>
    </location>
</feature>
<dbReference type="PANTHER" id="PTHR11138">
    <property type="entry name" value="METHIONYL-TRNA FORMYLTRANSFERASE"/>
    <property type="match status" value="1"/>
</dbReference>
<keyword evidence="5 10" id="KW-0808">Transferase</keyword>
<protein>
    <recommendedName>
        <fullName evidence="4">Methionyl-tRNA formyltransferase</fullName>
        <ecNumber evidence="3">2.1.2.9</ecNumber>
    </recommendedName>
</protein>
<name>A0A3D9L6D8_MARFU</name>
<dbReference type="Pfam" id="PF00551">
    <property type="entry name" value="Formyl_trans_N"/>
    <property type="match status" value="1"/>
</dbReference>
<dbReference type="Proteomes" id="UP000256779">
    <property type="component" value="Unassembled WGS sequence"/>
</dbReference>
<keyword evidence="6" id="KW-0648">Protein biosynthesis</keyword>
<dbReference type="Gene3D" id="3.10.25.10">
    <property type="entry name" value="Formyl transferase, C-terminal domain"/>
    <property type="match status" value="1"/>
</dbReference>
<evidence type="ECO:0000256" key="1">
    <source>
        <dbReference type="ARBA" id="ARBA00002606"/>
    </source>
</evidence>
<accession>A0A3D9L6D8</accession>
<organism evidence="10 11">
    <name type="scientific">Marinoscillum furvescens DSM 4134</name>
    <dbReference type="NCBI Taxonomy" id="1122208"/>
    <lineage>
        <taxon>Bacteria</taxon>
        <taxon>Pseudomonadati</taxon>
        <taxon>Bacteroidota</taxon>
        <taxon>Cytophagia</taxon>
        <taxon>Cytophagales</taxon>
        <taxon>Reichenbachiellaceae</taxon>
        <taxon>Marinoscillum</taxon>
    </lineage>
</organism>
<dbReference type="SUPFAM" id="SSF50486">
    <property type="entry name" value="FMT C-terminal domain-like"/>
    <property type="match status" value="1"/>
</dbReference>
<dbReference type="InterPro" id="IPR036477">
    <property type="entry name" value="Formyl_transf_N_sf"/>
</dbReference>
<evidence type="ECO:0000313" key="10">
    <source>
        <dbReference type="EMBL" id="REE01718.1"/>
    </source>
</evidence>
<dbReference type="InterPro" id="IPR011034">
    <property type="entry name" value="Formyl_transferase-like_C_sf"/>
</dbReference>
<comment type="catalytic activity">
    <reaction evidence="7">
        <text>L-methionyl-tRNA(fMet) + (6R)-10-formyltetrahydrofolate = N-formyl-L-methionyl-tRNA(fMet) + (6S)-5,6,7,8-tetrahydrofolate + H(+)</text>
        <dbReference type="Rhea" id="RHEA:24380"/>
        <dbReference type="Rhea" id="RHEA-COMP:9952"/>
        <dbReference type="Rhea" id="RHEA-COMP:9953"/>
        <dbReference type="ChEBI" id="CHEBI:15378"/>
        <dbReference type="ChEBI" id="CHEBI:57453"/>
        <dbReference type="ChEBI" id="CHEBI:78530"/>
        <dbReference type="ChEBI" id="CHEBI:78844"/>
        <dbReference type="ChEBI" id="CHEBI:195366"/>
        <dbReference type="EC" id="2.1.2.9"/>
    </reaction>
</comment>
<dbReference type="RefSeq" id="WP_115866995.1">
    <property type="nucleotide sequence ID" value="NZ_QREG01000003.1"/>
</dbReference>
<gene>
    <name evidence="10" type="ORF">C7460_103235</name>
</gene>
<evidence type="ECO:0000256" key="3">
    <source>
        <dbReference type="ARBA" id="ARBA00012261"/>
    </source>
</evidence>
<comment type="function">
    <text evidence="1">Attaches a formyl group to the free amino group of methionyl-tRNA(fMet). The formyl group appears to play a dual role in the initiator identity of N-formylmethionyl-tRNA by promoting its recognition by IF2 and preventing the misappropriation of this tRNA by the elongation apparatus.</text>
</comment>
<comment type="caution">
    <text evidence="10">The sequence shown here is derived from an EMBL/GenBank/DDBJ whole genome shotgun (WGS) entry which is preliminary data.</text>
</comment>
<keyword evidence="11" id="KW-1185">Reference proteome</keyword>
<reference evidence="10 11" key="1">
    <citation type="submission" date="2018-07" db="EMBL/GenBank/DDBJ databases">
        <title>Genomic Encyclopedia of Type Strains, Phase IV (KMG-IV): sequencing the most valuable type-strain genomes for metagenomic binning, comparative biology and taxonomic classification.</title>
        <authorList>
            <person name="Goeker M."/>
        </authorList>
    </citation>
    <scope>NUCLEOTIDE SEQUENCE [LARGE SCALE GENOMIC DNA]</scope>
    <source>
        <strain evidence="10 11">DSM 4134</strain>
    </source>
</reference>
<evidence type="ECO:0000259" key="8">
    <source>
        <dbReference type="Pfam" id="PF00551"/>
    </source>
</evidence>
<dbReference type="InterPro" id="IPR005793">
    <property type="entry name" value="Formyl_trans_C"/>
</dbReference>
<dbReference type="SUPFAM" id="SSF53328">
    <property type="entry name" value="Formyltransferase"/>
    <property type="match status" value="1"/>
</dbReference>
<evidence type="ECO:0000256" key="4">
    <source>
        <dbReference type="ARBA" id="ARBA00016014"/>
    </source>
</evidence>
<dbReference type="Gene3D" id="3.40.50.170">
    <property type="entry name" value="Formyl transferase, N-terminal domain"/>
    <property type="match status" value="1"/>
</dbReference>
<dbReference type="InterPro" id="IPR037022">
    <property type="entry name" value="Formyl_trans_C_sf"/>
</dbReference>
<evidence type="ECO:0000256" key="2">
    <source>
        <dbReference type="ARBA" id="ARBA00010699"/>
    </source>
</evidence>
<dbReference type="PANTHER" id="PTHR11138:SF5">
    <property type="entry name" value="METHIONYL-TRNA FORMYLTRANSFERASE, MITOCHONDRIAL"/>
    <property type="match status" value="1"/>
</dbReference>
<dbReference type="CDD" id="cd08704">
    <property type="entry name" value="Met_tRNA_FMT_C"/>
    <property type="match status" value="1"/>
</dbReference>
<sequence>MRFNKVSFLTCVGLSAPIVKTLYANDLLDKLLIEENYDYIKPAFNFIPDHKIRLIRKDSEFPIDKNCKLVFALSYPHKLPKTDIPILNIHFGALPENRGPDPVFWTIRNNQELCFVTIHEIAPVFDTGAVVIKRSFQVRPEETYGGMYSRLVYLTIPMIEELMKHGFKSTTAQNENDAITNKLPKEPDLTIDWKTMSSSEINCLVRACNPKYGGAITTLNGVVLRILEISPININMKPGEIPKPGMIVHSSNAHGIAVACADGLFIKLNIASVTEGFLTGNTLSNMGVQTGTILGQ</sequence>
<evidence type="ECO:0000256" key="5">
    <source>
        <dbReference type="ARBA" id="ARBA00022679"/>
    </source>
</evidence>
<dbReference type="InterPro" id="IPR002376">
    <property type="entry name" value="Formyl_transf_N"/>
</dbReference>